<dbReference type="InterPro" id="IPR051161">
    <property type="entry name" value="Mannose-6P_isomerase_type2"/>
</dbReference>
<proteinExistence type="predicted"/>
<gene>
    <name evidence="2" type="ORF">METZ01_LOCUS245491</name>
</gene>
<dbReference type="InterPro" id="IPR029044">
    <property type="entry name" value="Nucleotide-diphossugar_trans"/>
</dbReference>
<dbReference type="InterPro" id="IPR049577">
    <property type="entry name" value="GMPP_N"/>
</dbReference>
<evidence type="ECO:0000313" key="2">
    <source>
        <dbReference type="EMBL" id="SVB92637.1"/>
    </source>
</evidence>
<sequence length="312" mass="34806">MVADIFPVLLAGGIGTRLWPLSREINPKQFLNLAGNGSLLQQAALRAKKTAPPERVITVTTEAHYHSVHDQLSELDLALTTNILVEPKPRNTATAITIAAFYAKECAEEAILLVTPTDHVIEDDELIYQAFERATHIASLNRIVTLGIKPEHAETGFGYIHRGQELEPFEGAFEIKSFTEKPDPMNARRLAATSDVYWNSGIFISPAKTILHEENSFEPELFLMSHNAFSQRHVDNAVTRFTPENYLDIPSISIDKAVMERSDKLVLIPIDLGWSDIGSWEKLWEISPRDENGISAVGDVMFEACQNSLLRS</sequence>
<dbReference type="PANTHER" id="PTHR46390:SF1">
    <property type="entry name" value="MANNOSE-1-PHOSPHATE GUANYLYLTRANSFERASE"/>
    <property type="match status" value="1"/>
</dbReference>
<dbReference type="SUPFAM" id="SSF53448">
    <property type="entry name" value="Nucleotide-diphospho-sugar transferases"/>
    <property type="match status" value="1"/>
</dbReference>
<dbReference type="PANTHER" id="PTHR46390">
    <property type="entry name" value="MANNOSE-1-PHOSPHATE GUANYLYLTRANSFERASE"/>
    <property type="match status" value="1"/>
</dbReference>
<protein>
    <recommendedName>
        <fullName evidence="1">Nucleotidyl transferase domain-containing protein</fullName>
    </recommendedName>
</protein>
<dbReference type="GO" id="GO:0004475">
    <property type="term" value="F:mannose-1-phosphate guanylyltransferase (GTP) activity"/>
    <property type="evidence" value="ECO:0007669"/>
    <property type="project" value="InterPro"/>
</dbReference>
<dbReference type="EMBL" id="UINC01064196">
    <property type="protein sequence ID" value="SVB92637.1"/>
    <property type="molecule type" value="Genomic_DNA"/>
</dbReference>
<dbReference type="CDD" id="cd02509">
    <property type="entry name" value="GDP-M1P_Guanylyltransferase"/>
    <property type="match status" value="1"/>
</dbReference>
<evidence type="ECO:0000259" key="1">
    <source>
        <dbReference type="Pfam" id="PF00483"/>
    </source>
</evidence>
<organism evidence="2">
    <name type="scientific">marine metagenome</name>
    <dbReference type="NCBI Taxonomy" id="408172"/>
    <lineage>
        <taxon>unclassified sequences</taxon>
        <taxon>metagenomes</taxon>
        <taxon>ecological metagenomes</taxon>
    </lineage>
</organism>
<dbReference type="GO" id="GO:0009298">
    <property type="term" value="P:GDP-mannose biosynthetic process"/>
    <property type="evidence" value="ECO:0007669"/>
    <property type="project" value="TreeGrafter"/>
</dbReference>
<reference evidence="2" key="1">
    <citation type="submission" date="2018-05" db="EMBL/GenBank/DDBJ databases">
        <authorList>
            <person name="Lanie J.A."/>
            <person name="Ng W.-L."/>
            <person name="Kazmierczak K.M."/>
            <person name="Andrzejewski T.M."/>
            <person name="Davidsen T.M."/>
            <person name="Wayne K.J."/>
            <person name="Tettelin H."/>
            <person name="Glass J.I."/>
            <person name="Rusch D."/>
            <person name="Podicherti R."/>
            <person name="Tsui H.-C.T."/>
            <person name="Winkler M.E."/>
        </authorList>
    </citation>
    <scope>NUCLEOTIDE SEQUENCE</scope>
</reference>
<name>A0A382I092_9ZZZZ</name>
<dbReference type="Pfam" id="PF00483">
    <property type="entry name" value="NTP_transferase"/>
    <property type="match status" value="1"/>
</dbReference>
<dbReference type="Gene3D" id="3.90.550.10">
    <property type="entry name" value="Spore Coat Polysaccharide Biosynthesis Protein SpsA, Chain A"/>
    <property type="match status" value="1"/>
</dbReference>
<accession>A0A382I092</accession>
<dbReference type="AlphaFoldDB" id="A0A382I092"/>
<feature type="non-terminal residue" evidence="2">
    <location>
        <position position="312"/>
    </location>
</feature>
<feature type="domain" description="Nucleotidyl transferase" evidence="1">
    <location>
        <begin position="7"/>
        <end position="291"/>
    </location>
</feature>
<dbReference type="InterPro" id="IPR005835">
    <property type="entry name" value="NTP_transferase_dom"/>
</dbReference>